<dbReference type="Gene3D" id="3.10.129.10">
    <property type="entry name" value="Hotdog Thioesterase"/>
    <property type="match status" value="1"/>
</dbReference>
<dbReference type="AlphaFoldDB" id="A0A2R6XZX5"/>
<comment type="caution">
    <text evidence="2">The sequence shown here is derived from an EMBL/GenBank/DDBJ whole genome shotgun (WGS) entry which is preliminary data.</text>
</comment>
<dbReference type="Proteomes" id="UP000244338">
    <property type="component" value="Unassembled WGS sequence"/>
</dbReference>
<dbReference type="InterPro" id="IPR029069">
    <property type="entry name" value="HotDog_dom_sf"/>
</dbReference>
<evidence type="ECO:0000313" key="2">
    <source>
        <dbReference type="EMBL" id="PTQ55979.1"/>
    </source>
</evidence>
<dbReference type="InterPro" id="IPR052342">
    <property type="entry name" value="MCH/BMMD"/>
</dbReference>
<protein>
    <submittedName>
        <fullName evidence="2">Phenylacetic acid degradation protein PaaN, ring-opening aldehyde dehydrogenase</fullName>
    </submittedName>
</protein>
<organism evidence="2 3">
    <name type="scientific">Candidatus Carbonibacillus altaicus</name>
    <dbReference type="NCBI Taxonomy" id="2163959"/>
    <lineage>
        <taxon>Bacteria</taxon>
        <taxon>Bacillati</taxon>
        <taxon>Bacillota</taxon>
        <taxon>Bacilli</taxon>
        <taxon>Bacillales</taxon>
        <taxon>Candidatus Carbonibacillus</taxon>
    </lineage>
</organism>
<sequence>MTMRFDRPFEQYVQGETFKTRGRTVTEADIVHFAGVSGDFFPLHVDERYAQTTRFGERIAHGMLTLSLATGLYVLSPDYVIAFYGLDRVRFLKPVLIGDTLHLEGEVIDLKDRGEAGLVSVRQQIMCGEEVVVTAVIHMLVKKGHASDRL</sequence>
<evidence type="ECO:0000259" key="1">
    <source>
        <dbReference type="Pfam" id="PF01575"/>
    </source>
</evidence>
<evidence type="ECO:0000313" key="3">
    <source>
        <dbReference type="Proteomes" id="UP000244338"/>
    </source>
</evidence>
<dbReference type="SUPFAM" id="SSF54637">
    <property type="entry name" value="Thioesterase/thiol ester dehydrase-isomerase"/>
    <property type="match status" value="1"/>
</dbReference>
<dbReference type="InterPro" id="IPR002539">
    <property type="entry name" value="MaoC-like_dom"/>
</dbReference>
<dbReference type="EMBL" id="PEBX01000055">
    <property type="protein sequence ID" value="PTQ55979.1"/>
    <property type="molecule type" value="Genomic_DNA"/>
</dbReference>
<gene>
    <name evidence="2" type="ORF">BSOLF_1047</name>
</gene>
<name>A0A2R6XZX5_9BACL</name>
<dbReference type="PANTHER" id="PTHR43664">
    <property type="entry name" value="MONOAMINE OXIDASE-RELATED"/>
    <property type="match status" value="1"/>
</dbReference>
<dbReference type="Pfam" id="PF01575">
    <property type="entry name" value="MaoC_dehydratas"/>
    <property type="match status" value="1"/>
</dbReference>
<reference evidence="3" key="1">
    <citation type="journal article" date="2018" name="Sci. Rep.">
        <title>Lignite coal burning seam in the remote Altai Mountains harbors a hydrogen-driven thermophilic microbial community.</title>
        <authorList>
            <person name="Kadnikov V.V."/>
            <person name="Mardanov A.V."/>
            <person name="Ivasenko D.A."/>
            <person name="Antsiferov D.V."/>
            <person name="Beletsky A.V."/>
            <person name="Karnachuk O.V."/>
            <person name="Ravin N.V."/>
        </authorList>
    </citation>
    <scope>NUCLEOTIDE SEQUENCE [LARGE SCALE GENOMIC DNA]</scope>
</reference>
<feature type="domain" description="MaoC-like" evidence="1">
    <location>
        <begin position="14"/>
        <end position="121"/>
    </location>
</feature>
<proteinExistence type="predicted"/>
<dbReference type="PANTHER" id="PTHR43664:SF1">
    <property type="entry name" value="BETA-METHYLMALYL-COA DEHYDRATASE"/>
    <property type="match status" value="1"/>
</dbReference>
<accession>A0A2R6XZX5</accession>